<gene>
    <name evidence="1" type="ORF">DES36_11265</name>
</gene>
<dbReference type="Pfam" id="PF06107">
    <property type="entry name" value="DUF951"/>
    <property type="match status" value="1"/>
</dbReference>
<dbReference type="PANTHER" id="PTHR38455:SF1">
    <property type="entry name" value="DUF951 DOMAIN-CONTAINING PROTEIN"/>
    <property type="match status" value="1"/>
</dbReference>
<proteinExistence type="predicted"/>
<name>A0A366I311_9FIRM</name>
<dbReference type="Proteomes" id="UP000253490">
    <property type="component" value="Unassembled WGS sequence"/>
</dbReference>
<reference evidence="1 2" key="1">
    <citation type="submission" date="2018-06" db="EMBL/GenBank/DDBJ databases">
        <title>Genomic Encyclopedia of Type Strains, Phase IV (KMG-IV): sequencing the most valuable type-strain genomes for metagenomic binning, comparative biology and taxonomic classification.</title>
        <authorList>
            <person name="Goeker M."/>
        </authorList>
    </citation>
    <scope>NUCLEOTIDE SEQUENCE [LARGE SCALE GENOMIC DNA]</scope>
    <source>
        <strain evidence="1 2">DSM 22112</strain>
    </source>
</reference>
<accession>A0A366I311</accession>
<dbReference type="RefSeq" id="WP_113921026.1">
    <property type="nucleotide sequence ID" value="NZ_CALNCS010000183.1"/>
</dbReference>
<evidence type="ECO:0000313" key="1">
    <source>
        <dbReference type="EMBL" id="RBP62092.1"/>
    </source>
</evidence>
<dbReference type="EMBL" id="QNRX01000012">
    <property type="protein sequence ID" value="RBP62092.1"/>
    <property type="molecule type" value="Genomic_DNA"/>
</dbReference>
<organism evidence="1 2">
    <name type="scientific">Alkalibaculum bacchi</name>
    <dbReference type="NCBI Taxonomy" id="645887"/>
    <lineage>
        <taxon>Bacteria</taxon>
        <taxon>Bacillati</taxon>
        <taxon>Bacillota</taxon>
        <taxon>Clostridia</taxon>
        <taxon>Eubacteriales</taxon>
        <taxon>Eubacteriaceae</taxon>
        <taxon>Alkalibaculum</taxon>
    </lineage>
</organism>
<dbReference type="InterPro" id="IPR009296">
    <property type="entry name" value="DUF951"/>
</dbReference>
<comment type="caution">
    <text evidence="1">The sequence shown here is derived from an EMBL/GenBank/DDBJ whole genome shotgun (WGS) entry which is preliminary data.</text>
</comment>
<protein>
    <recommendedName>
        <fullName evidence="3">DUF951 family protein</fullName>
    </recommendedName>
</protein>
<sequence>MDKNYELNTIVQTKKKHPCGSDTWKIIRLGMDIKIKCEGCGRIVMLPRDKFEKRIKKIL</sequence>
<evidence type="ECO:0000313" key="2">
    <source>
        <dbReference type="Proteomes" id="UP000253490"/>
    </source>
</evidence>
<dbReference type="OrthoDB" id="9802710at2"/>
<keyword evidence="2" id="KW-1185">Reference proteome</keyword>
<evidence type="ECO:0008006" key="3">
    <source>
        <dbReference type="Google" id="ProtNLM"/>
    </source>
</evidence>
<dbReference type="PANTHER" id="PTHR38455">
    <property type="entry name" value="HYPOTHETICAL CYTOSOLIC PROTEIN"/>
    <property type="match status" value="1"/>
</dbReference>
<dbReference type="PIRSF" id="PIRSF037263">
    <property type="entry name" value="DUF951_bac"/>
    <property type="match status" value="1"/>
</dbReference>
<dbReference type="AlphaFoldDB" id="A0A366I311"/>